<feature type="domain" description="RanBP2-type" evidence="11">
    <location>
        <begin position="115"/>
        <end position="144"/>
    </location>
</feature>
<dbReference type="InterPro" id="IPR011989">
    <property type="entry name" value="ARM-like"/>
</dbReference>
<evidence type="ECO:0000256" key="7">
    <source>
        <dbReference type="ARBA" id="ARBA00022786"/>
    </source>
</evidence>
<dbReference type="PROSITE" id="PS00518">
    <property type="entry name" value="ZF_RING_1"/>
    <property type="match status" value="1"/>
</dbReference>
<dbReference type="GO" id="GO:0006511">
    <property type="term" value="P:ubiquitin-dependent protein catabolic process"/>
    <property type="evidence" value="ECO:0007669"/>
    <property type="project" value="TreeGrafter"/>
</dbReference>
<evidence type="ECO:0000256" key="3">
    <source>
        <dbReference type="ARBA" id="ARBA00017887"/>
    </source>
</evidence>
<reference evidence="13" key="1">
    <citation type="journal article" date="2016" name="Nat. Commun.">
        <title>The Gonium pectorale genome demonstrates co-option of cell cycle regulation during the evolution of multicellularity.</title>
        <authorList>
            <person name="Hanschen E.R."/>
            <person name="Marriage T.N."/>
            <person name="Ferris P.J."/>
            <person name="Hamaji T."/>
            <person name="Toyoda A."/>
            <person name="Fujiyama A."/>
            <person name="Neme R."/>
            <person name="Noguchi H."/>
            <person name="Minakuchi Y."/>
            <person name="Suzuki M."/>
            <person name="Kawai-Toyooka H."/>
            <person name="Smith D.R."/>
            <person name="Sparks H."/>
            <person name="Anderson J."/>
            <person name="Bakaric R."/>
            <person name="Luria V."/>
            <person name="Karger A."/>
            <person name="Kirschner M.W."/>
            <person name="Durand P.M."/>
            <person name="Michod R.E."/>
            <person name="Nozaki H."/>
            <person name="Olson B.J."/>
        </authorList>
    </citation>
    <scope>NUCLEOTIDE SEQUENCE [LARGE SCALE GENOMIC DNA]</scope>
    <source>
        <strain evidence="13">NIES-2863</strain>
    </source>
</reference>
<dbReference type="Proteomes" id="UP000075714">
    <property type="component" value="Unassembled WGS sequence"/>
</dbReference>
<keyword evidence="4" id="KW-0808">Transferase</keyword>
<name>A0A150GA90_GONPE</name>
<keyword evidence="6 9" id="KW-0863">Zinc-finger</keyword>
<dbReference type="SUPFAM" id="SSF90209">
    <property type="entry name" value="Ran binding protein zinc finger-like"/>
    <property type="match status" value="1"/>
</dbReference>
<dbReference type="EMBL" id="LSYV01000044">
    <property type="protein sequence ID" value="KXZ46485.1"/>
    <property type="molecule type" value="Genomic_DNA"/>
</dbReference>
<dbReference type="PANTHER" id="PTHR15067">
    <property type="entry name" value="E3 UBIQUITIN-PROTEIN LIGASE RNF8"/>
    <property type="match status" value="1"/>
</dbReference>
<dbReference type="PROSITE" id="PS01358">
    <property type="entry name" value="ZF_RANBP2_1"/>
    <property type="match status" value="1"/>
</dbReference>
<evidence type="ECO:0000256" key="9">
    <source>
        <dbReference type="PROSITE-ProRule" id="PRU00322"/>
    </source>
</evidence>
<dbReference type="InterPro" id="IPR016024">
    <property type="entry name" value="ARM-type_fold"/>
</dbReference>
<evidence type="ECO:0000259" key="10">
    <source>
        <dbReference type="PROSITE" id="PS50089"/>
    </source>
</evidence>
<dbReference type="GO" id="GO:0016567">
    <property type="term" value="P:protein ubiquitination"/>
    <property type="evidence" value="ECO:0007669"/>
    <property type="project" value="TreeGrafter"/>
</dbReference>
<dbReference type="InterPro" id="IPR017907">
    <property type="entry name" value="Znf_RING_CS"/>
</dbReference>
<dbReference type="GO" id="GO:0061630">
    <property type="term" value="F:ubiquitin protein ligase activity"/>
    <property type="evidence" value="ECO:0007669"/>
    <property type="project" value="UniProtKB-EC"/>
</dbReference>
<dbReference type="Gene3D" id="1.25.10.10">
    <property type="entry name" value="Leucine-rich Repeat Variant"/>
    <property type="match status" value="1"/>
</dbReference>
<keyword evidence="5" id="KW-0479">Metal-binding</keyword>
<dbReference type="SUPFAM" id="SSF48371">
    <property type="entry name" value="ARM repeat"/>
    <property type="match status" value="1"/>
</dbReference>
<dbReference type="GO" id="GO:0008270">
    <property type="term" value="F:zinc ion binding"/>
    <property type="evidence" value="ECO:0007669"/>
    <property type="project" value="UniProtKB-KW"/>
</dbReference>
<dbReference type="Gene3D" id="3.30.40.10">
    <property type="entry name" value="Zinc/RING finger domain, C3HC4 (zinc finger)"/>
    <property type="match status" value="1"/>
</dbReference>
<dbReference type="PROSITE" id="PS50089">
    <property type="entry name" value="ZF_RING_2"/>
    <property type="match status" value="1"/>
</dbReference>
<evidence type="ECO:0000259" key="11">
    <source>
        <dbReference type="PROSITE" id="PS50199"/>
    </source>
</evidence>
<evidence type="ECO:0000256" key="1">
    <source>
        <dbReference type="ARBA" id="ARBA00001798"/>
    </source>
</evidence>
<evidence type="ECO:0000313" key="12">
    <source>
        <dbReference type="EMBL" id="KXZ46485.1"/>
    </source>
</evidence>
<comment type="catalytic activity">
    <reaction evidence="1">
        <text>[E2 ubiquitin-conjugating enzyme]-S-ubiquitinyl-L-cysteine + [acceptor protein]-L-lysine = [E2 ubiquitin-conjugating enzyme]-L-cysteine + [acceptor protein]-N(6)-ubiquitinyl-L-lysine.</text>
        <dbReference type="EC" id="2.3.2.31"/>
    </reaction>
</comment>
<dbReference type="STRING" id="33097.A0A150GA90"/>
<organism evidence="12 13">
    <name type="scientific">Gonium pectorale</name>
    <name type="common">Green alga</name>
    <dbReference type="NCBI Taxonomy" id="33097"/>
    <lineage>
        <taxon>Eukaryota</taxon>
        <taxon>Viridiplantae</taxon>
        <taxon>Chlorophyta</taxon>
        <taxon>core chlorophytes</taxon>
        <taxon>Chlorophyceae</taxon>
        <taxon>CS clade</taxon>
        <taxon>Chlamydomonadales</taxon>
        <taxon>Volvocaceae</taxon>
        <taxon>Gonium</taxon>
    </lineage>
</organism>
<evidence type="ECO:0000256" key="6">
    <source>
        <dbReference type="ARBA" id="ARBA00022771"/>
    </source>
</evidence>
<dbReference type="PROSITE" id="PS50199">
    <property type="entry name" value="ZF_RANBP2_2"/>
    <property type="match status" value="1"/>
</dbReference>
<evidence type="ECO:0000256" key="4">
    <source>
        <dbReference type="ARBA" id="ARBA00022679"/>
    </source>
</evidence>
<dbReference type="Gene3D" id="4.10.1060.10">
    <property type="entry name" value="Zinc finger, RanBP2-type"/>
    <property type="match status" value="1"/>
</dbReference>
<dbReference type="SUPFAM" id="SSF57850">
    <property type="entry name" value="RING/U-box"/>
    <property type="match status" value="1"/>
</dbReference>
<proteinExistence type="predicted"/>
<dbReference type="InterPro" id="IPR013083">
    <property type="entry name" value="Znf_RING/FYVE/PHD"/>
</dbReference>
<gene>
    <name evidence="12" type="ORF">GPECTOR_43g921</name>
</gene>
<protein>
    <recommendedName>
        <fullName evidence="3">RanBP-type and C3HC4-type zinc finger-containing protein 1</fullName>
        <ecNumber evidence="2">2.3.2.31</ecNumber>
    </recommendedName>
</protein>
<dbReference type="PANTHER" id="PTHR15067:SF4">
    <property type="entry name" value="E3 UBIQUITIN-PROTEIN LIGASE RNF8"/>
    <property type="match status" value="1"/>
</dbReference>
<dbReference type="OrthoDB" id="2017782at2759"/>
<dbReference type="AlphaFoldDB" id="A0A150GA90"/>
<dbReference type="SMART" id="SM00184">
    <property type="entry name" value="RING"/>
    <property type="match status" value="1"/>
</dbReference>
<dbReference type="InterPro" id="IPR036443">
    <property type="entry name" value="Znf_RanBP2_sf"/>
</dbReference>
<evidence type="ECO:0000313" key="13">
    <source>
        <dbReference type="Proteomes" id="UP000075714"/>
    </source>
</evidence>
<evidence type="ECO:0000256" key="5">
    <source>
        <dbReference type="ARBA" id="ARBA00022723"/>
    </source>
</evidence>
<dbReference type="GO" id="GO:0000151">
    <property type="term" value="C:ubiquitin ligase complex"/>
    <property type="evidence" value="ECO:0007669"/>
    <property type="project" value="TreeGrafter"/>
</dbReference>
<dbReference type="InterPro" id="IPR001876">
    <property type="entry name" value="Znf_RanBP2"/>
</dbReference>
<dbReference type="EC" id="2.3.2.31" evidence="2"/>
<dbReference type="InterPro" id="IPR001841">
    <property type="entry name" value="Znf_RING"/>
</dbReference>
<comment type="caution">
    <text evidence="12">The sequence shown here is derived from an EMBL/GenBank/DDBJ whole genome shotgun (WGS) entry which is preliminary data.</text>
</comment>
<dbReference type="GO" id="GO:0005829">
    <property type="term" value="C:cytosol"/>
    <property type="evidence" value="ECO:0007669"/>
    <property type="project" value="TreeGrafter"/>
</dbReference>
<evidence type="ECO:0000256" key="2">
    <source>
        <dbReference type="ARBA" id="ARBA00012251"/>
    </source>
</evidence>
<feature type="domain" description="RING-type" evidence="10">
    <location>
        <begin position="12"/>
        <end position="58"/>
    </location>
</feature>
<dbReference type="Pfam" id="PF13920">
    <property type="entry name" value="zf-C3HC4_3"/>
    <property type="match status" value="1"/>
</dbReference>
<keyword evidence="8" id="KW-0862">Zinc</keyword>
<accession>A0A150GA90</accession>
<sequence>MRREFVPRAQECHICKDDVPASVSLRPCGHMICFACVENLRAKNIFRADKGVKCPFCRTYVTQYEPCNSADPEQVRLLNEANRAAAFAHAGRAPSAGSGAAAAAAAAGAAAGAPAEESWMCGSCRCLNLSHREECSSCGRPNPRPKQQVAAGRSKDVLRCSDEEVLAFLQERHQPNLQRCFTEVGIGFSMGRCLADAETPRRIVNAFKQRGEERMLRLIKLLGDPEVFNEVATHFLANYALQSLVEATLQIRKALELAAAEGQYPLESFREAHGGRDPHGLLLYAALPHAPELAVHERANYLLQKLADHAGPQELVDLCRAVFPQGPNLARDNKGVFVMLKLLTKLKEVCTDGAHRFDACELADGLCCALMEAPDRLKFCLHNTLASKVLAAALSLGLPQYGALQLGSRVCSAAAQLAASKNGISCVLALLDMESSDAMCSEYVRDLYAVIAMQLQGGLVGLLLRRTADDRGPAIVRLLLRRLAAEQEIGWLDAICQELVNYGDLISESSEALEVLKELLCYPVLDDDTVLEHLLQLRQGLLCAPGLLY</sequence>
<keyword evidence="13" id="KW-1185">Reference proteome</keyword>
<evidence type="ECO:0000256" key="8">
    <source>
        <dbReference type="ARBA" id="ARBA00022833"/>
    </source>
</evidence>
<keyword evidence="7" id="KW-0833">Ubl conjugation pathway</keyword>